<evidence type="ECO:0000256" key="2">
    <source>
        <dbReference type="ARBA" id="ARBA00004906"/>
    </source>
</evidence>
<dbReference type="PROSITE" id="PS50089">
    <property type="entry name" value="ZF_RING_2"/>
    <property type="match status" value="1"/>
</dbReference>
<comment type="catalytic activity">
    <reaction evidence="1">
        <text>[E2 ubiquitin-conjugating enzyme]-S-ubiquitinyl-L-cysteine + [acceptor protein]-L-lysine = [E2 ubiquitin-conjugating enzyme]-L-cysteine + [acceptor protein]-N(6)-ubiquitinyl-L-lysine.</text>
        <dbReference type="EC" id="2.3.2.31"/>
    </reaction>
</comment>
<dbReference type="AlphaFoldDB" id="K1R3Z9"/>
<keyword evidence="5" id="KW-0479">Metal-binding</keyword>
<dbReference type="Gene3D" id="1.20.120.1750">
    <property type="match status" value="1"/>
</dbReference>
<dbReference type="GO" id="GO:0016567">
    <property type="term" value="P:protein ubiquitination"/>
    <property type="evidence" value="ECO:0007669"/>
    <property type="project" value="InterPro"/>
</dbReference>
<sequence length="524" mass="60525">MIVIFLEHLYRPPPANIPCRGLTFRTACMLHYHMSETYRVKLAHVSTHSGLMGCLKIFDVRFDKNNLPLLNVLSFVMTENKEQQEDELLALSSIYDDTVISLVQDDNDCGGQFSARLHFPENFQLAVITDKTDDEIKPEEFHTLKHLPPLILDFQLPPDYPSDNPPQFTLSCKWLNRKQLSLLCAKLDELWEEDKGSVILFTWTNFLLDDSYSFLGLENPLIISKDTNRKDSALDSRAIQDIASYDRLLPVILEYNKQAIKLDFDKSFFPCQVCFGEKLGSQCIKFLDCDHVYCKSCMRDYFNVQINEGNVKGLICPYDKCETQAHPCQVQELVNQEVFAKYDRMLLMTSLDQMVDVVYCPRPACQYPVSVDKESNFGNCPSCRYVFCILCQLVYHGLSPCKIKSDGLQKLRDEYNNADEKTKKLLEKRYGKQTIEAAVAECLTKDWLDQFSKTCPSCGASIQKIDGCNKMTCMKCRAHFCWLCEEYLPRNNPYSHYNTLNSPCRNKLFEGVNEFDDEDDLMWM</sequence>
<dbReference type="InterPro" id="IPR044066">
    <property type="entry name" value="TRIAD_supradom"/>
</dbReference>
<dbReference type="InterPro" id="IPR047548">
    <property type="entry name" value="Rcat_RBR_RNF14"/>
</dbReference>
<dbReference type="CDD" id="cd20341">
    <property type="entry name" value="BRcat_RBR_RNF14"/>
    <property type="match status" value="1"/>
</dbReference>
<evidence type="ECO:0000256" key="3">
    <source>
        <dbReference type="ARBA" id="ARBA00012251"/>
    </source>
</evidence>
<dbReference type="PANTHER" id="PTHR11685">
    <property type="entry name" value="RBR FAMILY RING FINGER AND IBR DOMAIN-CONTAINING"/>
    <property type="match status" value="1"/>
</dbReference>
<evidence type="ECO:0000256" key="10">
    <source>
        <dbReference type="ARBA" id="ARBA00044508"/>
    </source>
</evidence>
<dbReference type="CDD" id="cd20354">
    <property type="entry name" value="Rcat_RBR_RNF14"/>
    <property type="match status" value="1"/>
</dbReference>
<evidence type="ECO:0000256" key="8">
    <source>
        <dbReference type="ARBA" id="ARBA00022786"/>
    </source>
</evidence>
<evidence type="ECO:0000256" key="4">
    <source>
        <dbReference type="ARBA" id="ARBA00022679"/>
    </source>
</evidence>
<evidence type="ECO:0000313" key="11">
    <source>
        <dbReference type="EMBL" id="EKC40483.1"/>
    </source>
</evidence>
<dbReference type="GO" id="GO:0008270">
    <property type="term" value="F:zinc ion binding"/>
    <property type="evidence" value="ECO:0007669"/>
    <property type="project" value="UniProtKB-KW"/>
</dbReference>
<reference evidence="11" key="1">
    <citation type="journal article" date="2012" name="Nature">
        <title>The oyster genome reveals stress adaptation and complexity of shell formation.</title>
        <authorList>
            <person name="Zhang G."/>
            <person name="Fang X."/>
            <person name="Guo X."/>
            <person name="Li L."/>
            <person name="Luo R."/>
            <person name="Xu F."/>
            <person name="Yang P."/>
            <person name="Zhang L."/>
            <person name="Wang X."/>
            <person name="Qi H."/>
            <person name="Xiong Z."/>
            <person name="Que H."/>
            <person name="Xie Y."/>
            <person name="Holland P.W."/>
            <person name="Paps J."/>
            <person name="Zhu Y."/>
            <person name="Wu F."/>
            <person name="Chen Y."/>
            <person name="Wang J."/>
            <person name="Peng C."/>
            <person name="Meng J."/>
            <person name="Yang L."/>
            <person name="Liu J."/>
            <person name="Wen B."/>
            <person name="Zhang N."/>
            <person name="Huang Z."/>
            <person name="Zhu Q."/>
            <person name="Feng Y."/>
            <person name="Mount A."/>
            <person name="Hedgecock D."/>
            <person name="Xu Z."/>
            <person name="Liu Y."/>
            <person name="Domazet-Loso T."/>
            <person name="Du Y."/>
            <person name="Sun X."/>
            <person name="Zhang S."/>
            <person name="Liu B."/>
            <person name="Cheng P."/>
            <person name="Jiang X."/>
            <person name="Li J."/>
            <person name="Fan D."/>
            <person name="Wang W."/>
            <person name="Fu W."/>
            <person name="Wang T."/>
            <person name="Wang B."/>
            <person name="Zhang J."/>
            <person name="Peng Z."/>
            <person name="Li Y."/>
            <person name="Li N."/>
            <person name="Wang J."/>
            <person name="Chen M."/>
            <person name="He Y."/>
            <person name="Tan F."/>
            <person name="Song X."/>
            <person name="Zheng Q."/>
            <person name="Huang R."/>
            <person name="Yang H."/>
            <person name="Du X."/>
            <person name="Chen L."/>
            <person name="Yang M."/>
            <person name="Gaffney P.M."/>
            <person name="Wang S."/>
            <person name="Luo L."/>
            <person name="She Z."/>
            <person name="Ming Y."/>
            <person name="Huang W."/>
            <person name="Zhang S."/>
            <person name="Huang B."/>
            <person name="Zhang Y."/>
            <person name="Qu T."/>
            <person name="Ni P."/>
            <person name="Miao G."/>
            <person name="Wang J."/>
            <person name="Wang Q."/>
            <person name="Steinberg C.E."/>
            <person name="Wang H."/>
            <person name="Li N."/>
            <person name="Qian L."/>
            <person name="Zhang G."/>
            <person name="Li Y."/>
            <person name="Yang H."/>
            <person name="Liu X."/>
            <person name="Wang J."/>
            <person name="Yin Y."/>
            <person name="Wang J."/>
        </authorList>
    </citation>
    <scope>NUCLEOTIDE SEQUENCE [LARGE SCALE GENOMIC DNA]</scope>
    <source>
        <strain evidence="11">05x7-T-G4-1.051#20</strain>
    </source>
</reference>
<keyword evidence="6" id="KW-0677">Repeat</keyword>
<dbReference type="InterPro" id="IPR016135">
    <property type="entry name" value="UBQ-conjugating_enzyme/RWD"/>
</dbReference>
<name>K1R3Z9_MAGGI</name>
<protein>
    <recommendedName>
        <fullName evidence="3">RBR-type E3 ubiquitin transferase</fullName>
        <ecNumber evidence="3">2.3.2.31</ecNumber>
    </recommendedName>
</protein>
<dbReference type="PROSITE" id="PS00518">
    <property type="entry name" value="ZF_RING_1"/>
    <property type="match status" value="1"/>
</dbReference>
<accession>K1R3Z9</accession>
<keyword evidence="8" id="KW-0833">Ubl conjugation pathway</keyword>
<dbReference type="GO" id="GO:0061630">
    <property type="term" value="F:ubiquitin protein ligase activity"/>
    <property type="evidence" value="ECO:0007669"/>
    <property type="project" value="UniProtKB-EC"/>
</dbReference>
<dbReference type="EMBL" id="JH816325">
    <property type="protein sequence ID" value="EKC40483.1"/>
    <property type="molecule type" value="Genomic_DNA"/>
</dbReference>
<dbReference type="InterPro" id="IPR031128">
    <property type="entry name" value="RNF14_RING-HC_Zfn"/>
</dbReference>
<keyword evidence="7" id="KW-0863">Zinc-finger</keyword>
<keyword evidence="4" id="KW-0808">Transferase</keyword>
<dbReference type="SUPFAM" id="SSF57850">
    <property type="entry name" value="RING/U-box"/>
    <property type="match status" value="3"/>
</dbReference>
<dbReference type="FunFam" id="3.30.40.10:FF:000186">
    <property type="entry name" value="RBR-type E3 ubiquitin transferase"/>
    <property type="match status" value="1"/>
</dbReference>
<proteinExistence type="inferred from homology"/>
<dbReference type="EC" id="2.3.2.31" evidence="3"/>
<comment type="pathway">
    <text evidence="2">Protein modification; protein ubiquitination.</text>
</comment>
<dbReference type="CDD" id="cd23820">
    <property type="entry name" value="RWD_RNF14"/>
    <property type="match status" value="1"/>
</dbReference>
<dbReference type="SUPFAM" id="SSF54495">
    <property type="entry name" value="UBC-like"/>
    <property type="match status" value="1"/>
</dbReference>
<dbReference type="SMART" id="SM00647">
    <property type="entry name" value="IBR"/>
    <property type="match status" value="2"/>
</dbReference>
<evidence type="ECO:0000256" key="9">
    <source>
        <dbReference type="ARBA" id="ARBA00022833"/>
    </source>
</evidence>
<evidence type="ECO:0000256" key="7">
    <source>
        <dbReference type="ARBA" id="ARBA00022771"/>
    </source>
</evidence>
<dbReference type="InterPro" id="IPR006575">
    <property type="entry name" value="RWD_dom"/>
</dbReference>
<dbReference type="Pfam" id="PF01485">
    <property type="entry name" value="IBR"/>
    <property type="match status" value="1"/>
</dbReference>
<dbReference type="PROSITE" id="PS50908">
    <property type="entry name" value="RWD"/>
    <property type="match status" value="1"/>
</dbReference>
<dbReference type="SMART" id="SM00591">
    <property type="entry name" value="RWD"/>
    <property type="match status" value="1"/>
</dbReference>
<organism evidence="11">
    <name type="scientific">Magallana gigas</name>
    <name type="common">Pacific oyster</name>
    <name type="synonym">Crassostrea gigas</name>
    <dbReference type="NCBI Taxonomy" id="29159"/>
    <lineage>
        <taxon>Eukaryota</taxon>
        <taxon>Metazoa</taxon>
        <taxon>Spiralia</taxon>
        <taxon>Lophotrochozoa</taxon>
        <taxon>Mollusca</taxon>
        <taxon>Bivalvia</taxon>
        <taxon>Autobranchia</taxon>
        <taxon>Pteriomorphia</taxon>
        <taxon>Ostreida</taxon>
        <taxon>Ostreoidea</taxon>
        <taxon>Ostreidae</taxon>
        <taxon>Magallana</taxon>
    </lineage>
</organism>
<dbReference type="InterPro" id="IPR031127">
    <property type="entry name" value="E3_UB_ligase_RBR"/>
</dbReference>
<gene>
    <name evidence="11" type="ORF">CGI_10013520</name>
</gene>
<dbReference type="Gene3D" id="3.10.110.10">
    <property type="entry name" value="Ubiquitin Conjugating Enzyme"/>
    <property type="match status" value="1"/>
</dbReference>
<dbReference type="Pfam" id="PF05773">
    <property type="entry name" value="RWD"/>
    <property type="match status" value="1"/>
</dbReference>
<dbReference type="InterPro" id="IPR001841">
    <property type="entry name" value="Znf_RING"/>
</dbReference>
<comment type="similarity">
    <text evidence="10">Belongs to the RBR family. RNF14 subfamily.</text>
</comment>
<evidence type="ECO:0000256" key="1">
    <source>
        <dbReference type="ARBA" id="ARBA00001798"/>
    </source>
</evidence>
<evidence type="ECO:0000256" key="5">
    <source>
        <dbReference type="ARBA" id="ARBA00022723"/>
    </source>
</evidence>
<dbReference type="PROSITE" id="PS51873">
    <property type="entry name" value="TRIAD"/>
    <property type="match status" value="1"/>
</dbReference>
<keyword evidence="9" id="KW-0862">Zinc</keyword>
<dbReference type="HOGENOM" id="CLU_021364_2_2_1"/>
<dbReference type="Gene3D" id="2.20.25.20">
    <property type="match status" value="1"/>
</dbReference>
<dbReference type="Gene3D" id="3.30.40.10">
    <property type="entry name" value="Zinc/RING finger domain, C3HC4 (zinc finger)"/>
    <property type="match status" value="1"/>
</dbReference>
<evidence type="ECO:0000256" key="6">
    <source>
        <dbReference type="ARBA" id="ARBA00022737"/>
    </source>
</evidence>
<dbReference type="InterPro" id="IPR013083">
    <property type="entry name" value="Znf_RING/FYVE/PHD"/>
</dbReference>
<dbReference type="CDD" id="cd16628">
    <property type="entry name" value="RING-HC_RBR_RNF14"/>
    <property type="match status" value="1"/>
</dbReference>
<dbReference type="InterPro" id="IPR002867">
    <property type="entry name" value="IBR_dom"/>
</dbReference>
<dbReference type="Pfam" id="PF22191">
    <property type="entry name" value="IBR_1"/>
    <property type="match status" value="1"/>
</dbReference>
<dbReference type="InParanoid" id="K1R3Z9"/>
<dbReference type="InterPro" id="IPR017907">
    <property type="entry name" value="Znf_RING_CS"/>
</dbReference>